<sequence>MPRSNQKICNLTHYNSKAKQSGTQGFFALGGGHMASDTVLSIQNISKSFGGVQANRDVSFEVEQGQIFSIIGPNGAGKTTVINMISGFYHPDTGAILLEGQDITHYSPSRVAAMGVARTFQNIALFSGMSVLDNLMLGRHVHMRSGVIASMIRFGPALKEEIANREIVEEIIEFLEIEALRKQPVESLAYGLQKRVELGRALVAKPKVLLLDEPMGGMNVEEKEDMARFILDVNDELGTTIVLIEHDMSVVMDLSDRVVVLDVGQKIGEGTPDEVKQNPQVIQAYLGTQATV</sequence>
<dbReference type="Pfam" id="PF12399">
    <property type="entry name" value="BCA_ABC_TP_C"/>
    <property type="match status" value="1"/>
</dbReference>
<evidence type="ECO:0000256" key="3">
    <source>
        <dbReference type="ARBA" id="ARBA00022840"/>
    </source>
</evidence>
<dbReference type="Pfam" id="PF00005">
    <property type="entry name" value="ABC_tran"/>
    <property type="match status" value="1"/>
</dbReference>
<keyword evidence="3 5" id="KW-0067">ATP-binding</keyword>
<accession>W4M6A5</accession>
<keyword evidence="2" id="KW-0547">Nucleotide-binding</keyword>
<dbReference type="CDD" id="cd03219">
    <property type="entry name" value="ABC_Mj1267_LivG_branched"/>
    <property type="match status" value="1"/>
</dbReference>
<dbReference type="SMART" id="SM00382">
    <property type="entry name" value="AAA"/>
    <property type="match status" value="1"/>
</dbReference>
<evidence type="ECO:0000313" key="5">
    <source>
        <dbReference type="EMBL" id="ETX05740.1"/>
    </source>
</evidence>
<gene>
    <name evidence="5" type="ORF">ETSY2_21185</name>
</gene>
<dbReference type="InterPro" id="IPR003439">
    <property type="entry name" value="ABC_transporter-like_ATP-bd"/>
</dbReference>
<keyword evidence="1" id="KW-0813">Transport</keyword>
<dbReference type="InterPro" id="IPR003593">
    <property type="entry name" value="AAA+_ATPase"/>
</dbReference>
<evidence type="ECO:0000256" key="2">
    <source>
        <dbReference type="ARBA" id="ARBA00022741"/>
    </source>
</evidence>
<dbReference type="InterPro" id="IPR032823">
    <property type="entry name" value="BCA_ABC_TP_C"/>
</dbReference>
<dbReference type="GO" id="GO:0005524">
    <property type="term" value="F:ATP binding"/>
    <property type="evidence" value="ECO:0007669"/>
    <property type="project" value="UniProtKB-KW"/>
</dbReference>
<evidence type="ECO:0000259" key="4">
    <source>
        <dbReference type="PROSITE" id="PS50893"/>
    </source>
</evidence>
<name>W4M6A5_9BACT</name>
<dbReference type="HOGENOM" id="CLU_000604_1_2_7"/>
<reference evidence="5 6" key="1">
    <citation type="journal article" date="2014" name="Nature">
        <title>An environmental bacterial taxon with a large and distinct metabolic repertoire.</title>
        <authorList>
            <person name="Wilson M.C."/>
            <person name="Mori T."/>
            <person name="Ruckert C."/>
            <person name="Uria A.R."/>
            <person name="Helf M.J."/>
            <person name="Takada K."/>
            <person name="Gernert C."/>
            <person name="Steffens U.A."/>
            <person name="Heycke N."/>
            <person name="Schmitt S."/>
            <person name="Rinke C."/>
            <person name="Helfrich E.J."/>
            <person name="Brachmann A.O."/>
            <person name="Gurgui C."/>
            <person name="Wakimoto T."/>
            <person name="Kracht M."/>
            <person name="Crusemann M."/>
            <person name="Hentschel U."/>
            <person name="Abe I."/>
            <person name="Matsunaga S."/>
            <person name="Kalinowski J."/>
            <person name="Takeyama H."/>
            <person name="Piel J."/>
        </authorList>
    </citation>
    <scope>NUCLEOTIDE SEQUENCE [LARGE SCALE GENOMIC DNA]</scope>
    <source>
        <strain evidence="6">TSY2</strain>
    </source>
</reference>
<feature type="domain" description="ABC transporter" evidence="4">
    <location>
        <begin position="40"/>
        <end position="288"/>
    </location>
</feature>
<dbReference type="EMBL" id="AZHX01000880">
    <property type="protein sequence ID" value="ETX05740.1"/>
    <property type="molecule type" value="Genomic_DNA"/>
</dbReference>
<comment type="caution">
    <text evidence="5">The sequence shown here is derived from an EMBL/GenBank/DDBJ whole genome shotgun (WGS) entry which is preliminary data.</text>
</comment>
<dbReference type="PANTHER" id="PTHR45772">
    <property type="entry name" value="CONSERVED COMPONENT OF ABC TRANSPORTER FOR NATURAL AMINO ACIDS-RELATED"/>
    <property type="match status" value="1"/>
</dbReference>
<dbReference type="InterPro" id="IPR051120">
    <property type="entry name" value="ABC_AA/LPS_Transport"/>
</dbReference>
<dbReference type="Proteomes" id="UP000019140">
    <property type="component" value="Unassembled WGS sequence"/>
</dbReference>
<dbReference type="PATRIC" id="fig|1429439.4.peg.3600"/>
<organism evidence="5 6">
    <name type="scientific">Candidatus Entotheonella gemina</name>
    <dbReference type="NCBI Taxonomy" id="1429439"/>
    <lineage>
        <taxon>Bacteria</taxon>
        <taxon>Pseudomonadati</taxon>
        <taxon>Nitrospinota/Tectimicrobiota group</taxon>
        <taxon>Candidatus Tectimicrobiota</taxon>
        <taxon>Candidatus Entotheonellia</taxon>
        <taxon>Candidatus Entotheonellales</taxon>
        <taxon>Candidatus Entotheonellaceae</taxon>
        <taxon>Candidatus Entotheonella</taxon>
    </lineage>
</organism>
<dbReference type="AlphaFoldDB" id="W4M6A5"/>
<proteinExistence type="predicted"/>
<dbReference type="GO" id="GO:0016887">
    <property type="term" value="F:ATP hydrolysis activity"/>
    <property type="evidence" value="ECO:0007669"/>
    <property type="project" value="InterPro"/>
</dbReference>
<dbReference type="Gene3D" id="3.40.50.300">
    <property type="entry name" value="P-loop containing nucleotide triphosphate hydrolases"/>
    <property type="match status" value="1"/>
</dbReference>
<dbReference type="SUPFAM" id="SSF52540">
    <property type="entry name" value="P-loop containing nucleoside triphosphate hydrolases"/>
    <property type="match status" value="1"/>
</dbReference>
<dbReference type="FunFam" id="3.40.50.300:FF:000421">
    <property type="entry name" value="Branched-chain amino acid ABC transporter ATP-binding protein"/>
    <property type="match status" value="1"/>
</dbReference>
<dbReference type="InterPro" id="IPR027417">
    <property type="entry name" value="P-loop_NTPase"/>
</dbReference>
<keyword evidence="6" id="KW-1185">Reference proteome</keyword>
<dbReference type="GO" id="GO:0005886">
    <property type="term" value="C:plasma membrane"/>
    <property type="evidence" value="ECO:0007669"/>
    <property type="project" value="TreeGrafter"/>
</dbReference>
<dbReference type="PANTHER" id="PTHR45772:SF1">
    <property type="entry name" value="ABC TRANSPORTER ATP-BINDING PROTEIN"/>
    <property type="match status" value="1"/>
</dbReference>
<evidence type="ECO:0000256" key="1">
    <source>
        <dbReference type="ARBA" id="ARBA00022448"/>
    </source>
</evidence>
<protein>
    <submittedName>
        <fullName evidence="5">Branched-chain amino acid ABC transporter ATP-binding protein</fullName>
    </submittedName>
</protein>
<dbReference type="PROSITE" id="PS50893">
    <property type="entry name" value="ABC_TRANSPORTER_2"/>
    <property type="match status" value="1"/>
</dbReference>
<evidence type="ECO:0000313" key="6">
    <source>
        <dbReference type="Proteomes" id="UP000019140"/>
    </source>
</evidence>